<dbReference type="AlphaFoldDB" id="A0A7W3Y0G4"/>
<organism evidence="2 3">
    <name type="scientific">Streptomyces alkaliphilus</name>
    <dbReference type="NCBI Taxonomy" id="1472722"/>
    <lineage>
        <taxon>Bacteria</taxon>
        <taxon>Bacillati</taxon>
        <taxon>Actinomycetota</taxon>
        <taxon>Actinomycetes</taxon>
        <taxon>Kitasatosporales</taxon>
        <taxon>Streptomycetaceae</taxon>
        <taxon>Streptomyces</taxon>
    </lineage>
</organism>
<protein>
    <submittedName>
        <fullName evidence="2">Disulfide bond formation protein DsbA</fullName>
    </submittedName>
</protein>
<sequence length="231" mass="25291">MDPVTGWETEASLGGTSGVGPGEGEPVTADFWFDPACPWAWVTSRWMKQVETVRPVRVRWNVMSLAVLNEDRLEELSEDYRRSLREAPGPVRVCVAVAADHGPEALDRLYTELGNRRHGEGRKLDRDTVREALKAAGLPVELADEADSTDRDEEVRASHDRGIGLVGQDVGTPVIAVPGPEGEPVAFFGPVVTPMPRGEAAGRLWDGVLLVAGTPGFYELKRSRTERPRID</sequence>
<dbReference type="SUPFAM" id="SSF52833">
    <property type="entry name" value="Thioredoxin-like"/>
    <property type="match status" value="1"/>
</dbReference>
<feature type="region of interest" description="Disordered" evidence="1">
    <location>
        <begin position="1"/>
        <end position="27"/>
    </location>
</feature>
<dbReference type="CDD" id="cd02972">
    <property type="entry name" value="DsbA_family"/>
    <property type="match status" value="1"/>
</dbReference>
<dbReference type="Pfam" id="PF22234">
    <property type="entry name" value="Rv2466c-like"/>
    <property type="match status" value="1"/>
</dbReference>
<reference evidence="3" key="1">
    <citation type="submission" date="2019-10" db="EMBL/GenBank/DDBJ databases">
        <title>Streptomyces sp. nov., a novel actinobacterium isolated from alkaline environment.</title>
        <authorList>
            <person name="Golinska P."/>
        </authorList>
    </citation>
    <scope>NUCLEOTIDE SEQUENCE [LARGE SCALE GENOMIC DNA]</scope>
    <source>
        <strain evidence="3">DSM 42118</strain>
    </source>
</reference>
<evidence type="ECO:0000313" key="2">
    <source>
        <dbReference type="EMBL" id="MBB0243403.1"/>
    </source>
</evidence>
<dbReference type="RefSeq" id="WP_182605085.1">
    <property type="nucleotide sequence ID" value="NZ_VKHT01000074.1"/>
</dbReference>
<gene>
    <name evidence="2" type="ORF">FNQ90_04585</name>
</gene>
<keyword evidence="3" id="KW-1185">Reference proteome</keyword>
<dbReference type="EMBL" id="VKHT01000074">
    <property type="protein sequence ID" value="MBB0243403.1"/>
    <property type="molecule type" value="Genomic_DNA"/>
</dbReference>
<comment type="caution">
    <text evidence="2">The sequence shown here is derived from an EMBL/GenBank/DDBJ whole genome shotgun (WGS) entry which is preliminary data.</text>
</comment>
<evidence type="ECO:0000313" key="3">
    <source>
        <dbReference type="Proteomes" id="UP000538929"/>
    </source>
</evidence>
<dbReference type="Proteomes" id="UP000538929">
    <property type="component" value="Unassembled WGS sequence"/>
</dbReference>
<accession>A0A7W3Y0G4</accession>
<evidence type="ECO:0000256" key="1">
    <source>
        <dbReference type="SAM" id="MobiDB-lite"/>
    </source>
</evidence>
<name>A0A7W3Y0G4_9ACTN</name>
<dbReference type="InterPro" id="IPR036249">
    <property type="entry name" value="Thioredoxin-like_sf"/>
</dbReference>
<dbReference type="InterPro" id="IPR053977">
    <property type="entry name" value="Rv2466c-like"/>
</dbReference>
<proteinExistence type="predicted"/>
<dbReference type="Gene3D" id="3.40.30.10">
    <property type="entry name" value="Glutaredoxin"/>
    <property type="match status" value="1"/>
</dbReference>